<dbReference type="SUPFAM" id="SSF52317">
    <property type="entry name" value="Class I glutamine amidotransferase-like"/>
    <property type="match status" value="1"/>
</dbReference>
<dbReference type="PANTHER" id="PTHR43130">
    <property type="entry name" value="ARAC-FAMILY TRANSCRIPTIONAL REGULATOR"/>
    <property type="match status" value="1"/>
</dbReference>
<dbReference type="PROSITE" id="PS01124">
    <property type="entry name" value="HTH_ARAC_FAMILY_2"/>
    <property type="match status" value="1"/>
</dbReference>
<evidence type="ECO:0000259" key="3">
    <source>
        <dbReference type="PROSITE" id="PS01124"/>
    </source>
</evidence>
<evidence type="ECO:0000256" key="2">
    <source>
        <dbReference type="ARBA" id="ARBA00023163"/>
    </source>
</evidence>
<protein>
    <submittedName>
        <fullName evidence="4">Transcriptional regulator GlxA family, contains an amidase domain and an AraC-type DNA-binding HTH domain</fullName>
    </submittedName>
</protein>
<dbReference type="Gene3D" id="1.10.10.60">
    <property type="entry name" value="Homeodomain-like"/>
    <property type="match status" value="1"/>
</dbReference>
<dbReference type="Pfam" id="PF01965">
    <property type="entry name" value="DJ-1_PfpI"/>
    <property type="match status" value="1"/>
</dbReference>
<keyword evidence="5" id="KW-1185">Reference proteome</keyword>
<keyword evidence="4" id="KW-0238">DNA-binding</keyword>
<dbReference type="STRING" id="89065.SAMN05216605_11384"/>
<dbReference type="CDD" id="cd03137">
    <property type="entry name" value="GATase1_AraC_1"/>
    <property type="match status" value="1"/>
</dbReference>
<dbReference type="InterPro" id="IPR029062">
    <property type="entry name" value="Class_I_gatase-like"/>
</dbReference>
<sequence>MRRVAIVLFPHVQSLDVAGPLDVFAEANRFVAEDDGYQITTIGAAPYPMLASNGMPLGAKYTLETAPKHVDILLVPGGPRLPEGNEMPNITAWLREATPLAGRYGSICTGAFILGHAGLLDGKQVATHWSHAQQLADLFPHAKVEADRIYVRDGLLMTSAGVTAGIDMALALVSEDHGPAIALAVAKRLLVVAQRQGGQSQFSPYLTASVDDDSPVAKIQRYVMEHIGEPFSVERLAEVVAMSPRSFARVFARDAKVTPAEFVQRARIDAARRLLEGSEKAIKAVAYHCGFGSAARMRVIFSQRLGVTPTQYRDSFRKEG</sequence>
<dbReference type="Gene3D" id="3.40.50.880">
    <property type="match status" value="1"/>
</dbReference>
<dbReference type="RefSeq" id="WP_074755954.1">
    <property type="nucleotide sequence ID" value="NZ_FNCO01000013.1"/>
</dbReference>
<organism evidence="4 5">
    <name type="scientific">Pseudomonas abietaniphila</name>
    <dbReference type="NCBI Taxonomy" id="89065"/>
    <lineage>
        <taxon>Bacteria</taxon>
        <taxon>Pseudomonadati</taxon>
        <taxon>Pseudomonadota</taxon>
        <taxon>Gammaproteobacteria</taxon>
        <taxon>Pseudomonadales</taxon>
        <taxon>Pseudomonadaceae</taxon>
        <taxon>Pseudomonas</taxon>
    </lineage>
</organism>
<dbReference type="Proteomes" id="UP000182894">
    <property type="component" value="Unassembled WGS sequence"/>
</dbReference>
<proteinExistence type="predicted"/>
<dbReference type="SMART" id="SM00342">
    <property type="entry name" value="HTH_ARAC"/>
    <property type="match status" value="1"/>
</dbReference>
<feature type="domain" description="HTH araC/xylS-type" evidence="3">
    <location>
        <begin position="217"/>
        <end position="315"/>
    </location>
</feature>
<dbReference type="SUPFAM" id="SSF46689">
    <property type="entry name" value="Homeodomain-like"/>
    <property type="match status" value="2"/>
</dbReference>
<gene>
    <name evidence="4" type="ORF">SAMN05216605_11384</name>
</gene>
<dbReference type="OrthoDB" id="9803764at2"/>
<evidence type="ECO:0000256" key="1">
    <source>
        <dbReference type="ARBA" id="ARBA00023015"/>
    </source>
</evidence>
<keyword evidence="1" id="KW-0805">Transcription regulation</keyword>
<evidence type="ECO:0000313" key="5">
    <source>
        <dbReference type="Proteomes" id="UP000182894"/>
    </source>
</evidence>
<dbReference type="EMBL" id="FNCO01000013">
    <property type="protein sequence ID" value="SDI42276.1"/>
    <property type="molecule type" value="Genomic_DNA"/>
</dbReference>
<dbReference type="PANTHER" id="PTHR43130:SF3">
    <property type="entry name" value="HTH-TYPE TRANSCRIPTIONAL REGULATOR RV1931C"/>
    <property type="match status" value="1"/>
</dbReference>
<reference evidence="5" key="1">
    <citation type="submission" date="2016-10" db="EMBL/GenBank/DDBJ databases">
        <authorList>
            <person name="Varghese N."/>
            <person name="Submissions S."/>
        </authorList>
    </citation>
    <scope>NUCLEOTIDE SEQUENCE [LARGE SCALE GENOMIC DNA]</scope>
    <source>
        <strain evidence="5">ATCC 700689</strain>
    </source>
</reference>
<accession>A0A1G8KFU5</accession>
<dbReference type="InterPro" id="IPR018060">
    <property type="entry name" value="HTH_AraC"/>
</dbReference>
<dbReference type="Pfam" id="PF12833">
    <property type="entry name" value="HTH_18"/>
    <property type="match status" value="1"/>
</dbReference>
<name>A0A1G8KFU5_9PSED</name>
<dbReference type="AlphaFoldDB" id="A0A1G8KFU5"/>
<dbReference type="InterPro" id="IPR002818">
    <property type="entry name" value="DJ-1/PfpI"/>
</dbReference>
<dbReference type="GO" id="GO:0003700">
    <property type="term" value="F:DNA-binding transcription factor activity"/>
    <property type="evidence" value="ECO:0007669"/>
    <property type="project" value="InterPro"/>
</dbReference>
<keyword evidence="2" id="KW-0804">Transcription</keyword>
<dbReference type="InterPro" id="IPR009057">
    <property type="entry name" value="Homeodomain-like_sf"/>
</dbReference>
<dbReference type="InterPro" id="IPR052158">
    <property type="entry name" value="INH-QAR"/>
</dbReference>
<evidence type="ECO:0000313" key="4">
    <source>
        <dbReference type="EMBL" id="SDI42276.1"/>
    </source>
</evidence>
<dbReference type="GO" id="GO:0043565">
    <property type="term" value="F:sequence-specific DNA binding"/>
    <property type="evidence" value="ECO:0007669"/>
    <property type="project" value="InterPro"/>
</dbReference>